<feature type="domain" description="Transposase IS4-like" evidence="1">
    <location>
        <begin position="2"/>
        <end position="68"/>
    </location>
</feature>
<accession>A0A2S8I7Q1</accession>
<comment type="caution">
    <text evidence="2">The sequence shown here is derived from an EMBL/GenBank/DDBJ whole genome shotgun (WGS) entry which is preliminary data.</text>
</comment>
<dbReference type="Pfam" id="PF01609">
    <property type="entry name" value="DDE_Tnp_1"/>
    <property type="match status" value="1"/>
</dbReference>
<gene>
    <name evidence="2" type="ORF">C5613_43710</name>
</gene>
<dbReference type="GO" id="GO:0006313">
    <property type="term" value="P:DNA transposition"/>
    <property type="evidence" value="ECO:0007669"/>
    <property type="project" value="InterPro"/>
</dbReference>
<dbReference type="AlphaFoldDB" id="A0A2S8I7Q1"/>
<evidence type="ECO:0000313" key="3">
    <source>
        <dbReference type="Proteomes" id="UP000239290"/>
    </source>
</evidence>
<dbReference type="PANTHER" id="PTHR30007:SF0">
    <property type="entry name" value="TRANSPOSASE"/>
    <property type="match status" value="1"/>
</dbReference>
<dbReference type="GO" id="GO:0004803">
    <property type="term" value="F:transposase activity"/>
    <property type="evidence" value="ECO:0007669"/>
    <property type="project" value="InterPro"/>
</dbReference>
<dbReference type="Proteomes" id="UP000239290">
    <property type="component" value="Unassembled WGS sequence"/>
</dbReference>
<name>A0A2S8I7Q1_RHOOP</name>
<dbReference type="PANTHER" id="PTHR30007">
    <property type="entry name" value="PHP DOMAIN PROTEIN"/>
    <property type="match status" value="1"/>
</dbReference>
<dbReference type="RefSeq" id="WP_105424012.1">
    <property type="nucleotide sequence ID" value="NZ_PUIO01000124.1"/>
</dbReference>
<sequence>MTDGGYAGKLVAWVDTHCHIALDIVRKPKGQRGFAVLPHRWVIERTLSWLVRCRRLDHDYERLPAHSEPFIKWAMIGLMTRRLAPTPGLRPWQSTRES</sequence>
<dbReference type="GO" id="GO:0003677">
    <property type="term" value="F:DNA binding"/>
    <property type="evidence" value="ECO:0007669"/>
    <property type="project" value="InterPro"/>
</dbReference>
<dbReference type="EMBL" id="PUIO01000124">
    <property type="protein sequence ID" value="PQP10820.1"/>
    <property type="molecule type" value="Genomic_DNA"/>
</dbReference>
<dbReference type="InterPro" id="IPR002559">
    <property type="entry name" value="Transposase_11"/>
</dbReference>
<reference evidence="3" key="1">
    <citation type="submission" date="2018-02" db="EMBL/GenBank/DDBJ databases">
        <title>Draft genome sequencing of Rhodococcus opacus KU647198.</title>
        <authorList>
            <person name="Zheng B.-X."/>
        </authorList>
    </citation>
    <scope>NUCLEOTIDE SEQUENCE [LARGE SCALE GENOMIC DNA]</scope>
    <source>
        <strain evidence="3">04-OD7</strain>
    </source>
</reference>
<evidence type="ECO:0000313" key="2">
    <source>
        <dbReference type="EMBL" id="PQP10820.1"/>
    </source>
</evidence>
<proteinExistence type="predicted"/>
<organism evidence="2 3">
    <name type="scientific">Rhodococcus opacus</name>
    <name type="common">Nocardia opaca</name>
    <dbReference type="NCBI Taxonomy" id="37919"/>
    <lineage>
        <taxon>Bacteria</taxon>
        <taxon>Bacillati</taxon>
        <taxon>Actinomycetota</taxon>
        <taxon>Actinomycetes</taxon>
        <taxon>Mycobacteriales</taxon>
        <taxon>Nocardiaceae</taxon>
        <taxon>Rhodococcus</taxon>
    </lineage>
</organism>
<evidence type="ECO:0000259" key="1">
    <source>
        <dbReference type="Pfam" id="PF01609"/>
    </source>
</evidence>
<protein>
    <recommendedName>
        <fullName evidence="1">Transposase IS4-like domain-containing protein</fullName>
    </recommendedName>
</protein>